<dbReference type="EMBL" id="SPHZ02000001">
    <property type="protein sequence ID" value="KAF0931635.1"/>
    <property type="molecule type" value="Genomic_DNA"/>
</dbReference>
<accession>A0A6G1F480</accession>
<evidence type="ECO:0000313" key="3">
    <source>
        <dbReference type="Proteomes" id="UP000479710"/>
    </source>
</evidence>
<dbReference type="Proteomes" id="UP000479710">
    <property type="component" value="Unassembled WGS sequence"/>
</dbReference>
<name>A0A6G1F480_9ORYZ</name>
<reference evidence="2 3" key="1">
    <citation type="submission" date="2019-11" db="EMBL/GenBank/DDBJ databases">
        <title>Whole genome sequence of Oryza granulata.</title>
        <authorList>
            <person name="Li W."/>
        </authorList>
    </citation>
    <scope>NUCLEOTIDE SEQUENCE [LARGE SCALE GENOMIC DNA]</scope>
    <source>
        <strain evidence="3">cv. Menghai</strain>
        <tissue evidence="2">Leaf</tissue>
    </source>
</reference>
<evidence type="ECO:0000313" key="2">
    <source>
        <dbReference type="EMBL" id="KAF0931635.1"/>
    </source>
</evidence>
<proteinExistence type="predicted"/>
<gene>
    <name evidence="2" type="ORF">E2562_005593</name>
</gene>
<organism evidence="2 3">
    <name type="scientific">Oryza meyeriana var. granulata</name>
    <dbReference type="NCBI Taxonomy" id="110450"/>
    <lineage>
        <taxon>Eukaryota</taxon>
        <taxon>Viridiplantae</taxon>
        <taxon>Streptophyta</taxon>
        <taxon>Embryophyta</taxon>
        <taxon>Tracheophyta</taxon>
        <taxon>Spermatophyta</taxon>
        <taxon>Magnoliopsida</taxon>
        <taxon>Liliopsida</taxon>
        <taxon>Poales</taxon>
        <taxon>Poaceae</taxon>
        <taxon>BOP clade</taxon>
        <taxon>Oryzoideae</taxon>
        <taxon>Oryzeae</taxon>
        <taxon>Oryzinae</taxon>
        <taxon>Oryza</taxon>
        <taxon>Oryza meyeriana</taxon>
    </lineage>
</organism>
<keyword evidence="3" id="KW-1185">Reference proteome</keyword>
<dbReference type="OrthoDB" id="598906at2759"/>
<feature type="region of interest" description="Disordered" evidence="1">
    <location>
        <begin position="28"/>
        <end position="49"/>
    </location>
</feature>
<comment type="caution">
    <text evidence="2">The sequence shown here is derived from an EMBL/GenBank/DDBJ whole genome shotgun (WGS) entry which is preliminary data.</text>
</comment>
<dbReference type="AlphaFoldDB" id="A0A6G1F480"/>
<protein>
    <submittedName>
        <fullName evidence="2">Uncharacterized protein</fullName>
    </submittedName>
</protein>
<evidence type="ECO:0000256" key="1">
    <source>
        <dbReference type="SAM" id="MobiDB-lite"/>
    </source>
</evidence>
<sequence length="144" mass="16301">MHATTYIKDLRERVEQLKQRRDHCYTMIQQGSKSSSGNDLESTAATPGSCSHSQEIRVRFDGAAHFDVHLTMSSDNRVELYLVIHAIEEDGCIEIVQASSCLVEDGNIVHLIKCRVRSPPVSATRRNGYVRASTRKRTKYWPVP</sequence>